<evidence type="ECO:0000256" key="1">
    <source>
        <dbReference type="SAM" id="MobiDB-lite"/>
    </source>
</evidence>
<sequence>MALSQAPTHPFGCLELLPDKDILAIMESLTTYQDVRRLTFAYGRAYHLYRRHKYSVLSRINDRVVSRSNMDIAFITFAILRIHVDDLPQAIASMTSIVEKPHLVAKHYLNDYVLQREFLLLASRVNRLCETYTRVKNPEPFWRQLAYKFAAFCPDKDGKEPVMSAEAANAGRDEIASQCWDVFENVRRPPGDHHEVEPLPQIKHSRDMLESILRSFWAHELCCRYSIVEDLNEYLSSDALLWICDEMPTPGVRRFLHLMVDILAQRAVIHRVDQYTFSSPNDIASYDRFGLWSNIYFLGVRAWAVVVEKPRESLGWPTVDALQKLATQVLRRYAANRHNTAYWYYSIEMQAWRVKRLAVLGLLDGQPLALRRGMFERDRAEDGGDEEDQGHALDESQDASESESQDESQEASDSEYRDEALNSPGSGH</sequence>
<dbReference type="Proteomes" id="UP000036947">
    <property type="component" value="Unassembled WGS sequence"/>
</dbReference>
<evidence type="ECO:0000313" key="2">
    <source>
        <dbReference type="EMBL" id="KND87454.1"/>
    </source>
</evidence>
<dbReference type="AlphaFoldDB" id="A0A0L0N095"/>
<accession>A0A0L0N095</accession>
<comment type="caution">
    <text evidence="2">The sequence shown here is derived from an EMBL/GenBank/DDBJ whole genome shotgun (WGS) entry which is preliminary data.</text>
</comment>
<proteinExistence type="predicted"/>
<feature type="region of interest" description="Disordered" evidence="1">
    <location>
        <begin position="378"/>
        <end position="428"/>
    </location>
</feature>
<name>A0A0L0N095_TOLOC</name>
<evidence type="ECO:0000313" key="3">
    <source>
        <dbReference type="Proteomes" id="UP000036947"/>
    </source>
</evidence>
<dbReference type="EMBL" id="LFRF01000036">
    <property type="protein sequence ID" value="KND87454.1"/>
    <property type="molecule type" value="Genomic_DNA"/>
</dbReference>
<reference evidence="2 3" key="1">
    <citation type="journal article" date="2015" name="BMC Genomics">
        <title>The genome of the truffle-parasite Tolypocladium ophioglossoides and the evolution of antifungal peptaibiotics.</title>
        <authorList>
            <person name="Quandt C.A."/>
            <person name="Bushley K.E."/>
            <person name="Spatafora J.W."/>
        </authorList>
    </citation>
    <scope>NUCLEOTIDE SEQUENCE [LARGE SCALE GENOMIC DNA]</scope>
    <source>
        <strain evidence="2 3">CBS 100239</strain>
    </source>
</reference>
<feature type="compositionally biased region" description="Acidic residues" evidence="1">
    <location>
        <begin position="395"/>
        <end position="413"/>
    </location>
</feature>
<organism evidence="2 3">
    <name type="scientific">Tolypocladium ophioglossoides (strain CBS 100239)</name>
    <name type="common">Snaketongue truffleclub</name>
    <name type="synonym">Elaphocordyceps ophioglossoides</name>
    <dbReference type="NCBI Taxonomy" id="1163406"/>
    <lineage>
        <taxon>Eukaryota</taxon>
        <taxon>Fungi</taxon>
        <taxon>Dikarya</taxon>
        <taxon>Ascomycota</taxon>
        <taxon>Pezizomycotina</taxon>
        <taxon>Sordariomycetes</taxon>
        <taxon>Hypocreomycetidae</taxon>
        <taxon>Hypocreales</taxon>
        <taxon>Ophiocordycipitaceae</taxon>
        <taxon>Tolypocladium</taxon>
    </lineage>
</organism>
<dbReference type="OrthoDB" id="4923501at2759"/>
<protein>
    <submittedName>
        <fullName evidence="2">Uncharacterized protein</fullName>
    </submittedName>
</protein>
<keyword evidence="3" id="KW-1185">Reference proteome</keyword>
<gene>
    <name evidence="2" type="ORF">TOPH_07937</name>
</gene>